<keyword evidence="2" id="KW-1185">Reference proteome</keyword>
<evidence type="ECO:0000313" key="1">
    <source>
        <dbReference type="EMBL" id="MDO6963990.1"/>
    </source>
</evidence>
<proteinExistence type="predicted"/>
<reference evidence="1" key="1">
    <citation type="journal article" date="2015" name="Int. J. Syst. Evol. Microbiol.">
        <title>Rhizobium alvei sp. nov., isolated from a freshwater river.</title>
        <authorList>
            <person name="Sheu S.Y."/>
            <person name="Huang H.W."/>
            <person name="Young C.C."/>
            <person name="Chen W.M."/>
        </authorList>
    </citation>
    <scope>NUCLEOTIDE SEQUENCE</scope>
    <source>
        <strain evidence="1">TNR-22</strain>
    </source>
</reference>
<dbReference type="RefSeq" id="WP_304375905.1">
    <property type="nucleotide sequence ID" value="NZ_JAUOZU010000006.1"/>
</dbReference>
<accession>A0ABT8YJZ0</accession>
<evidence type="ECO:0000313" key="2">
    <source>
        <dbReference type="Proteomes" id="UP001174932"/>
    </source>
</evidence>
<dbReference type="EMBL" id="JAUOZU010000006">
    <property type="protein sequence ID" value="MDO6963990.1"/>
    <property type="molecule type" value="Genomic_DNA"/>
</dbReference>
<sequence>MTDLVAIVAIRHFCFFNRTPAGEIDRRIVTAGTAEALPRSAADKALEKGVAALQGTKLAKEAATFNGSTDHITMAHCVNLGDPLGVLATE</sequence>
<comment type="caution">
    <text evidence="1">The sequence shown here is derived from an EMBL/GenBank/DDBJ whole genome shotgun (WGS) entry which is preliminary data.</text>
</comment>
<reference evidence="1" key="2">
    <citation type="submission" date="2023-07" db="EMBL/GenBank/DDBJ databases">
        <authorList>
            <person name="Shen H."/>
        </authorList>
    </citation>
    <scope>NUCLEOTIDE SEQUENCE</scope>
    <source>
        <strain evidence="1">TNR-22</strain>
    </source>
</reference>
<organism evidence="1 2">
    <name type="scientific">Rhizobium alvei</name>
    <dbReference type="NCBI Taxonomy" id="1132659"/>
    <lineage>
        <taxon>Bacteria</taxon>
        <taxon>Pseudomonadati</taxon>
        <taxon>Pseudomonadota</taxon>
        <taxon>Alphaproteobacteria</taxon>
        <taxon>Hyphomicrobiales</taxon>
        <taxon>Rhizobiaceae</taxon>
        <taxon>Rhizobium/Agrobacterium group</taxon>
        <taxon>Rhizobium</taxon>
    </lineage>
</organism>
<dbReference type="Proteomes" id="UP001174932">
    <property type="component" value="Unassembled WGS sequence"/>
</dbReference>
<name>A0ABT8YJZ0_9HYPH</name>
<protein>
    <submittedName>
        <fullName evidence="1">Uncharacterized protein</fullName>
    </submittedName>
</protein>
<gene>
    <name evidence="1" type="ORF">Q4481_08480</name>
</gene>